<feature type="transmembrane region" description="Helical" evidence="2">
    <location>
        <begin position="61"/>
        <end position="77"/>
    </location>
</feature>
<feature type="transmembrane region" description="Helical" evidence="2">
    <location>
        <begin position="221"/>
        <end position="238"/>
    </location>
</feature>
<evidence type="ECO:0000313" key="4">
    <source>
        <dbReference type="EMBL" id="MFC5658353.1"/>
    </source>
</evidence>
<evidence type="ECO:0000256" key="2">
    <source>
        <dbReference type="SAM" id="Phobius"/>
    </source>
</evidence>
<proteinExistence type="predicted"/>
<keyword evidence="2" id="KW-0472">Membrane</keyword>
<feature type="transmembrane region" description="Helical" evidence="2">
    <location>
        <begin position="98"/>
        <end position="123"/>
    </location>
</feature>
<keyword evidence="4" id="KW-0378">Hydrolase</keyword>
<dbReference type="PANTHER" id="PTHR39430:SF1">
    <property type="entry name" value="PROTEASE"/>
    <property type="match status" value="1"/>
</dbReference>
<feature type="transmembrane region" description="Helical" evidence="2">
    <location>
        <begin position="164"/>
        <end position="183"/>
    </location>
</feature>
<evidence type="ECO:0000313" key="5">
    <source>
        <dbReference type="Proteomes" id="UP001596065"/>
    </source>
</evidence>
<accession>A0ABW0WLH6</accession>
<sequence length="310" mass="32178">MSTTSTAGHAGGSGPDTGPDGHHTRGGRLDRIVRSPLGWMLTGLVGVGLVSGLTAMGPGPVPVLGAVAAVVVYWLVMRRVARRSTPEIARRGAGREALLGGATGLGFVLVSVLLITAFGGYSFSWAGHGFMAVVWSAVMVQIGTAVTEELLFRGLALQALEQLWGSRAAIVITGLFFGIAHLGTPGASAWSALAIALEAGVMLGAAFLWRRSIWFVAGLHFAWNTTEQLLGIPVSGHTSEGLFAVDVQGSTVLSGGGFGLEAALVPVVFGVLLAVRMCVLARRGGRLLPRRSARHTQTGRPEETAVNPSR</sequence>
<keyword evidence="2" id="KW-1133">Transmembrane helix</keyword>
<dbReference type="GO" id="GO:0016787">
    <property type="term" value="F:hydrolase activity"/>
    <property type="evidence" value="ECO:0007669"/>
    <property type="project" value="UniProtKB-KW"/>
</dbReference>
<feature type="domain" description="CAAX prenyl protease 2/Lysostaphin resistance protein A-like" evidence="3">
    <location>
        <begin position="133"/>
        <end position="225"/>
    </location>
</feature>
<dbReference type="EMBL" id="JBHSOE010000043">
    <property type="protein sequence ID" value="MFC5658353.1"/>
    <property type="molecule type" value="Genomic_DNA"/>
</dbReference>
<feature type="region of interest" description="Disordered" evidence="1">
    <location>
        <begin position="290"/>
        <end position="310"/>
    </location>
</feature>
<dbReference type="EC" id="3.4.-.-" evidence="4"/>
<name>A0ABW0WLH6_STRNO</name>
<keyword evidence="2" id="KW-0812">Transmembrane</keyword>
<keyword evidence="5" id="KW-1185">Reference proteome</keyword>
<evidence type="ECO:0000259" key="3">
    <source>
        <dbReference type="Pfam" id="PF02517"/>
    </source>
</evidence>
<dbReference type="PANTHER" id="PTHR39430">
    <property type="entry name" value="MEMBRANE-ASSOCIATED PROTEASE-RELATED"/>
    <property type="match status" value="1"/>
</dbReference>
<feature type="transmembrane region" description="Helical" evidence="2">
    <location>
        <begin position="258"/>
        <end position="281"/>
    </location>
</feature>
<protein>
    <submittedName>
        <fullName evidence="4">CPBP family intramembrane glutamic endopeptidase</fullName>
        <ecNumber evidence="4">3.4.-.-</ecNumber>
    </submittedName>
</protein>
<dbReference type="RefSeq" id="WP_344352450.1">
    <property type="nucleotide sequence ID" value="NZ_BAAASM010000062.1"/>
</dbReference>
<dbReference type="Proteomes" id="UP001596065">
    <property type="component" value="Unassembled WGS sequence"/>
</dbReference>
<dbReference type="Pfam" id="PF02517">
    <property type="entry name" value="Rce1-like"/>
    <property type="match status" value="1"/>
</dbReference>
<feature type="transmembrane region" description="Helical" evidence="2">
    <location>
        <begin position="189"/>
        <end position="209"/>
    </location>
</feature>
<feature type="transmembrane region" description="Helical" evidence="2">
    <location>
        <begin position="37"/>
        <end position="55"/>
    </location>
</feature>
<feature type="transmembrane region" description="Helical" evidence="2">
    <location>
        <begin position="129"/>
        <end position="152"/>
    </location>
</feature>
<comment type="caution">
    <text evidence="4">The sequence shown here is derived from an EMBL/GenBank/DDBJ whole genome shotgun (WGS) entry which is preliminary data.</text>
</comment>
<evidence type="ECO:0000256" key="1">
    <source>
        <dbReference type="SAM" id="MobiDB-lite"/>
    </source>
</evidence>
<reference evidence="5" key="1">
    <citation type="journal article" date="2019" name="Int. J. Syst. Evol. Microbiol.">
        <title>The Global Catalogue of Microorganisms (GCM) 10K type strain sequencing project: providing services to taxonomists for standard genome sequencing and annotation.</title>
        <authorList>
            <consortium name="The Broad Institute Genomics Platform"/>
            <consortium name="The Broad Institute Genome Sequencing Center for Infectious Disease"/>
            <person name="Wu L."/>
            <person name="Ma J."/>
        </authorList>
    </citation>
    <scope>NUCLEOTIDE SEQUENCE [LARGE SCALE GENOMIC DNA]</scope>
    <source>
        <strain evidence="5">KCTC 5701</strain>
    </source>
</reference>
<organism evidence="4 5">
    <name type="scientific">Streptomyces nogalater</name>
    <dbReference type="NCBI Taxonomy" id="38314"/>
    <lineage>
        <taxon>Bacteria</taxon>
        <taxon>Bacillati</taxon>
        <taxon>Actinomycetota</taxon>
        <taxon>Actinomycetes</taxon>
        <taxon>Kitasatosporales</taxon>
        <taxon>Streptomycetaceae</taxon>
        <taxon>Streptomyces</taxon>
    </lineage>
</organism>
<feature type="region of interest" description="Disordered" evidence="1">
    <location>
        <begin position="1"/>
        <end position="27"/>
    </location>
</feature>
<gene>
    <name evidence="4" type="ORF">ACFP3J_23085</name>
</gene>
<dbReference type="InterPro" id="IPR003675">
    <property type="entry name" value="Rce1/LyrA-like_dom"/>
</dbReference>